<dbReference type="InterPro" id="IPR022041">
    <property type="entry name" value="Methyltransf_FA"/>
</dbReference>
<keyword evidence="1" id="KW-0812">Transmembrane</keyword>
<keyword evidence="1" id="KW-0472">Membrane</keyword>
<dbReference type="Proteomes" id="UP001209878">
    <property type="component" value="Unassembled WGS sequence"/>
</dbReference>
<gene>
    <name evidence="3" type="ORF">NP493_94g02037</name>
</gene>
<proteinExistence type="predicted"/>
<feature type="domain" description="Farnesoic acid O-methyl transferase" evidence="2">
    <location>
        <begin position="653"/>
        <end position="770"/>
    </location>
</feature>
<dbReference type="Pfam" id="PF12248">
    <property type="entry name" value="Methyltransf_FA"/>
    <property type="match status" value="5"/>
</dbReference>
<reference evidence="3" key="1">
    <citation type="journal article" date="2023" name="Mol. Biol. Evol.">
        <title>Third-Generation Sequencing Reveals the Adaptive Role of the Epigenome in Three Deep-Sea Polychaetes.</title>
        <authorList>
            <person name="Perez M."/>
            <person name="Aroh O."/>
            <person name="Sun Y."/>
            <person name="Lan Y."/>
            <person name="Juniper S.K."/>
            <person name="Young C.R."/>
            <person name="Angers B."/>
            <person name="Qian P.Y."/>
        </authorList>
    </citation>
    <scope>NUCLEOTIDE SEQUENCE</scope>
    <source>
        <strain evidence="3">R07B-5</strain>
    </source>
</reference>
<keyword evidence="4" id="KW-1185">Reference proteome</keyword>
<feature type="domain" description="Farnesoic acid O-methyl transferase" evidence="2">
    <location>
        <begin position="508"/>
        <end position="624"/>
    </location>
</feature>
<protein>
    <recommendedName>
        <fullName evidence="2">Farnesoic acid O-methyl transferase domain-containing protein</fullName>
    </recommendedName>
</protein>
<dbReference type="AlphaFoldDB" id="A0AAD9UHY9"/>
<feature type="domain" description="Farnesoic acid O-methyl transferase" evidence="2">
    <location>
        <begin position="207"/>
        <end position="336"/>
    </location>
</feature>
<evidence type="ECO:0000313" key="4">
    <source>
        <dbReference type="Proteomes" id="UP001209878"/>
    </source>
</evidence>
<evidence type="ECO:0000313" key="3">
    <source>
        <dbReference type="EMBL" id="KAK2189897.1"/>
    </source>
</evidence>
<name>A0AAD9UHY9_RIDPI</name>
<keyword evidence="1" id="KW-1133">Transmembrane helix</keyword>
<comment type="caution">
    <text evidence="3">The sequence shown here is derived from an EMBL/GenBank/DDBJ whole genome shotgun (WGS) entry which is preliminary data.</text>
</comment>
<evidence type="ECO:0000256" key="1">
    <source>
        <dbReference type="SAM" id="Phobius"/>
    </source>
</evidence>
<feature type="transmembrane region" description="Helical" evidence="1">
    <location>
        <begin position="804"/>
        <end position="825"/>
    </location>
</feature>
<organism evidence="3 4">
    <name type="scientific">Ridgeia piscesae</name>
    <name type="common">Tubeworm</name>
    <dbReference type="NCBI Taxonomy" id="27915"/>
    <lineage>
        <taxon>Eukaryota</taxon>
        <taxon>Metazoa</taxon>
        <taxon>Spiralia</taxon>
        <taxon>Lophotrochozoa</taxon>
        <taxon>Annelida</taxon>
        <taxon>Polychaeta</taxon>
        <taxon>Sedentaria</taxon>
        <taxon>Canalipalpata</taxon>
        <taxon>Sabellida</taxon>
        <taxon>Siboglinidae</taxon>
        <taxon>Ridgeia</taxon>
    </lineage>
</organism>
<accession>A0AAD9UHY9</accession>
<sequence>MSLGKGPVVGVQPITSLQWNVSRPHEINELGFASGAGYTAAWQMEENLGYNIFLSTFGDHRYRYLKKGARMKNGFITFKVLSCGDIHVALLHRNGHVAYEVSIGVNNNTQACIRDDKSRVCDNHAGLALCTFFKVFWIGWRNGVVKLGKGSVYDEQVVINRKAAETNNIDYISPTTGNHKFGLWILDDDLERRYEFFTSRPASKTTPEYRAWTSVTRDQTYAYFRVQACADSWIAMSKSKTADPRSTLHVLISKRHTAVYNFSVSTTVPLATQETPSYLTCDLSVPYFVSWRDGRVRLGSSAVHDVVAEFTFNTTDTSFIKAIGFASTHEGGAHWTVLQTTGSEMYIDVDGSSSYKDTWVTTKSVYLQVFRVRACKNVAVLLTEVVGAVQSHAYEITIGGHGHVTSIRDMSTGKGEQKVLPGLLSCDETRTFWVGWRDGRVRLGSGFKYGRDELLAITVPSGVHFNALSLSNANVTGHWEFDSDYGSYFITRVPATADSHARLKLTRDATFLNLQLSGEQASIVLSSSESATSEDSYHVVFDGPSSRLLLKRHGRVLTTVSDVTLLSASRLRDVWLTWDHSELVLGESKSVGEQEMLRYRADTPFTVKSVAVASLGSSLVEWKCSTQLAEEVVYTTGPSYDIDQLWLDVEPRTFVVIGVTACGNASVLLSGAMHDIDSHDSYLITLHGPGGLASIRSMDTKTVYVAQTTSELLSCSEERLLWISWHDGQVAVGRGREMGHDIVMAYEEMNSFRLTALSVTTDGSSGTWRFPIKQGRCHSSDTQLPPVTSAPANSGSSGLSSAQIIGLVFGVLAIAALVVVVIVCITRHKNTFDLGDLEDLRDTTSVTSSQVYTNSNVTSNM</sequence>
<feature type="domain" description="Farnesoic acid O-methyl transferase" evidence="2">
    <location>
        <begin position="368"/>
        <end position="483"/>
    </location>
</feature>
<dbReference type="EMBL" id="JAODUO010000094">
    <property type="protein sequence ID" value="KAK2189897.1"/>
    <property type="molecule type" value="Genomic_DNA"/>
</dbReference>
<dbReference type="PANTHER" id="PTHR36695:SF12">
    <property type="entry name" value="AGAP008648-PA"/>
    <property type="match status" value="1"/>
</dbReference>
<feature type="domain" description="Farnesoic acid O-methyl transferase" evidence="2">
    <location>
        <begin position="60"/>
        <end position="188"/>
    </location>
</feature>
<dbReference type="PANTHER" id="PTHR36695">
    <property type="entry name" value="AGAP008648-PA"/>
    <property type="match status" value="1"/>
</dbReference>
<evidence type="ECO:0000259" key="2">
    <source>
        <dbReference type="Pfam" id="PF12248"/>
    </source>
</evidence>